<name>A0ABR4AWE8_9LECA</name>
<keyword evidence="1" id="KW-0732">Signal</keyword>
<reference evidence="2 3" key="1">
    <citation type="submission" date="2024-09" db="EMBL/GenBank/DDBJ databases">
        <title>Rethinking Asexuality: The Enigmatic Case of Functional Sexual Genes in Lepraria (Stereocaulaceae).</title>
        <authorList>
            <person name="Doellman M."/>
            <person name="Sun Y."/>
            <person name="Barcenas-Pena A."/>
            <person name="Lumbsch H.T."/>
            <person name="Grewe F."/>
        </authorList>
    </citation>
    <scope>NUCLEOTIDE SEQUENCE [LARGE SCALE GENOMIC DNA]</scope>
    <source>
        <strain evidence="2 3">Grewe 0041</strain>
    </source>
</reference>
<protein>
    <submittedName>
        <fullName evidence="2">Uncharacterized protein</fullName>
    </submittedName>
</protein>
<dbReference type="Proteomes" id="UP001590951">
    <property type="component" value="Unassembled WGS sequence"/>
</dbReference>
<feature type="signal peptide" evidence="1">
    <location>
        <begin position="1"/>
        <end position="19"/>
    </location>
</feature>
<organism evidence="2 3">
    <name type="scientific">Lepraria finkii</name>
    <dbReference type="NCBI Taxonomy" id="1340010"/>
    <lineage>
        <taxon>Eukaryota</taxon>
        <taxon>Fungi</taxon>
        <taxon>Dikarya</taxon>
        <taxon>Ascomycota</taxon>
        <taxon>Pezizomycotina</taxon>
        <taxon>Lecanoromycetes</taxon>
        <taxon>OSLEUM clade</taxon>
        <taxon>Lecanoromycetidae</taxon>
        <taxon>Lecanorales</taxon>
        <taxon>Lecanorineae</taxon>
        <taxon>Stereocaulaceae</taxon>
        <taxon>Lepraria</taxon>
    </lineage>
</organism>
<proteinExistence type="predicted"/>
<sequence>MKTINTSIILAFLAAIAQTAPTPAPQSEPCNPNPHGRSCGAILYGAAGVSSTVSVLLDFQVHTIDVPFSVSQIYNPDEGQFEVITLYGIDGSVTKVNPGATVDVGPPQVQTKAFCQIVCPS</sequence>
<comment type="caution">
    <text evidence="2">The sequence shown here is derived from an EMBL/GenBank/DDBJ whole genome shotgun (WGS) entry which is preliminary data.</text>
</comment>
<gene>
    <name evidence="2" type="ORF">ABVK25_009712</name>
</gene>
<feature type="chain" id="PRO_5045123596" evidence="1">
    <location>
        <begin position="20"/>
        <end position="121"/>
    </location>
</feature>
<dbReference type="EMBL" id="JBHFEH010000054">
    <property type="protein sequence ID" value="KAL2049985.1"/>
    <property type="molecule type" value="Genomic_DNA"/>
</dbReference>
<evidence type="ECO:0000313" key="3">
    <source>
        <dbReference type="Proteomes" id="UP001590951"/>
    </source>
</evidence>
<accession>A0ABR4AWE8</accession>
<keyword evidence="3" id="KW-1185">Reference proteome</keyword>
<evidence type="ECO:0000313" key="2">
    <source>
        <dbReference type="EMBL" id="KAL2049985.1"/>
    </source>
</evidence>
<evidence type="ECO:0000256" key="1">
    <source>
        <dbReference type="SAM" id="SignalP"/>
    </source>
</evidence>